<dbReference type="RefSeq" id="WP_004617256.1">
    <property type="nucleotide sequence ID" value="NZ_APMP01000005.1"/>
</dbReference>
<gene>
    <name evidence="7" type="ORF">OR37_01320</name>
</gene>
<dbReference type="EMBL" id="APMP01000005">
    <property type="protein sequence ID" value="ENZ82744.1"/>
    <property type="molecule type" value="Genomic_DNA"/>
</dbReference>
<dbReference type="GO" id="GO:0016787">
    <property type="term" value="F:hydrolase activity"/>
    <property type="evidence" value="ECO:0007669"/>
    <property type="project" value="UniProtKB-KW"/>
</dbReference>
<evidence type="ECO:0000256" key="4">
    <source>
        <dbReference type="ARBA" id="ARBA00022801"/>
    </source>
</evidence>
<dbReference type="AlphaFoldDB" id="R0ELG6"/>
<dbReference type="STRING" id="1292034.OR37_01320"/>
<dbReference type="GO" id="GO:0006298">
    <property type="term" value="P:mismatch repair"/>
    <property type="evidence" value="ECO:0007669"/>
    <property type="project" value="UniProtKB-UniRule"/>
</dbReference>
<evidence type="ECO:0000256" key="3">
    <source>
        <dbReference type="ARBA" id="ARBA00022763"/>
    </source>
</evidence>
<accession>R0ELG6</accession>
<evidence type="ECO:0000313" key="8">
    <source>
        <dbReference type="Proteomes" id="UP000013063"/>
    </source>
</evidence>
<evidence type="ECO:0000256" key="1">
    <source>
        <dbReference type="ARBA" id="ARBA00022722"/>
    </source>
</evidence>
<dbReference type="REBASE" id="66124">
    <property type="entry name" value="V.CspOR37ORF1318P"/>
</dbReference>
<sequence length="140" mass="16046">MTDVYDKAKRSAVMARVKSKDTTPERTVRRVLTRLGARYRLHRRDLPGHPDIVLPGRRLAIFVHGCFWHGHDCARGSRVPKNNRDYWLAKVGRNVARDARAIAALETDGWRVEVVWECDLKDETALTARLAALLEPYSLE</sequence>
<dbReference type="NCBIfam" id="TIGR00632">
    <property type="entry name" value="vsr"/>
    <property type="match status" value="1"/>
</dbReference>
<comment type="function">
    <text evidence="6">May nick specific sequences that contain T:G mispairs resulting from m5C-deamination.</text>
</comment>
<evidence type="ECO:0000313" key="7">
    <source>
        <dbReference type="EMBL" id="ENZ82744.1"/>
    </source>
</evidence>
<evidence type="ECO:0000256" key="6">
    <source>
        <dbReference type="PIRNR" id="PIRNR018267"/>
    </source>
</evidence>
<dbReference type="GO" id="GO:0004519">
    <property type="term" value="F:endonuclease activity"/>
    <property type="evidence" value="ECO:0007669"/>
    <property type="project" value="UniProtKB-KW"/>
</dbReference>
<dbReference type="PATRIC" id="fig|1292034.3.peg.1310"/>
<dbReference type="EC" id="3.1.-.-" evidence="6"/>
<proteinExistence type="inferred from homology"/>
<keyword evidence="2 6" id="KW-0255">Endonuclease</keyword>
<dbReference type="InterPro" id="IPR011335">
    <property type="entry name" value="Restrct_endonuc-II-like"/>
</dbReference>
<keyword evidence="1 6" id="KW-0540">Nuclease</keyword>
<dbReference type="eggNOG" id="COG3727">
    <property type="taxonomic scope" value="Bacteria"/>
</dbReference>
<organism evidence="7 8">
    <name type="scientific">Caulobacter vibrioides OR37</name>
    <dbReference type="NCBI Taxonomy" id="1292034"/>
    <lineage>
        <taxon>Bacteria</taxon>
        <taxon>Pseudomonadati</taxon>
        <taxon>Pseudomonadota</taxon>
        <taxon>Alphaproteobacteria</taxon>
        <taxon>Caulobacterales</taxon>
        <taxon>Caulobacteraceae</taxon>
        <taxon>Caulobacter</taxon>
    </lineage>
</organism>
<comment type="caution">
    <text evidence="7">The sequence shown here is derived from an EMBL/GenBank/DDBJ whole genome shotgun (WGS) entry which is preliminary data.</text>
</comment>
<keyword evidence="4 6" id="KW-0378">Hydrolase</keyword>
<dbReference type="Pfam" id="PF03852">
    <property type="entry name" value="Vsr"/>
    <property type="match status" value="1"/>
</dbReference>
<dbReference type="InterPro" id="IPR004603">
    <property type="entry name" value="DNA_mismatch_endonuc_vsr"/>
</dbReference>
<dbReference type="PIRSF" id="PIRSF018267">
    <property type="entry name" value="VSR_endonuc"/>
    <property type="match status" value="1"/>
</dbReference>
<dbReference type="CDD" id="cd00221">
    <property type="entry name" value="Vsr"/>
    <property type="match status" value="1"/>
</dbReference>
<protein>
    <recommendedName>
        <fullName evidence="6">Very short patch repair endonuclease</fullName>
        <ecNumber evidence="6">3.1.-.-</ecNumber>
    </recommendedName>
</protein>
<comment type="similarity">
    <text evidence="6">Belongs to the vsr family.</text>
</comment>
<keyword evidence="5 6" id="KW-0234">DNA repair</keyword>
<keyword evidence="8" id="KW-1185">Reference proteome</keyword>
<name>R0ELG6_CAUVI</name>
<reference evidence="7 8" key="1">
    <citation type="journal article" date="2013" name="Genome Announc.">
        <title>Draft Genome Sequence for Caulobacter sp. Strain OR37, a Bacterium Tolerant to Heavy Metals.</title>
        <authorList>
            <person name="Utturkar S.M."/>
            <person name="Bollmann A."/>
            <person name="Brzoska R.M."/>
            <person name="Klingeman D.M."/>
            <person name="Epstein S.E."/>
            <person name="Palumbo A.V."/>
            <person name="Brown S.D."/>
        </authorList>
    </citation>
    <scope>NUCLEOTIDE SEQUENCE [LARGE SCALE GENOMIC DNA]</scope>
    <source>
        <strain evidence="7 8">OR37</strain>
    </source>
</reference>
<dbReference type="Gene3D" id="3.40.960.10">
    <property type="entry name" value="VSR Endonuclease"/>
    <property type="match status" value="1"/>
</dbReference>
<evidence type="ECO:0000256" key="2">
    <source>
        <dbReference type="ARBA" id="ARBA00022759"/>
    </source>
</evidence>
<keyword evidence="3 6" id="KW-0227">DNA damage</keyword>
<dbReference type="OrthoDB" id="9801520at2"/>
<evidence type="ECO:0000256" key="5">
    <source>
        <dbReference type="ARBA" id="ARBA00023204"/>
    </source>
</evidence>
<dbReference type="SUPFAM" id="SSF52980">
    <property type="entry name" value="Restriction endonuclease-like"/>
    <property type="match status" value="1"/>
</dbReference>
<dbReference type="Proteomes" id="UP000013063">
    <property type="component" value="Unassembled WGS sequence"/>
</dbReference>